<keyword evidence="1" id="KW-0732">Signal</keyword>
<evidence type="ECO:0000313" key="2">
    <source>
        <dbReference type="EMBL" id="KAJ8388195.1"/>
    </source>
</evidence>
<feature type="signal peptide" evidence="1">
    <location>
        <begin position="1"/>
        <end position="24"/>
    </location>
</feature>
<dbReference type="EMBL" id="JAINUG010000198">
    <property type="protein sequence ID" value="KAJ8388195.1"/>
    <property type="molecule type" value="Genomic_DNA"/>
</dbReference>
<evidence type="ECO:0000256" key="1">
    <source>
        <dbReference type="SAM" id="SignalP"/>
    </source>
</evidence>
<dbReference type="Gene3D" id="1.10.530.10">
    <property type="match status" value="1"/>
</dbReference>
<dbReference type="SUPFAM" id="SSF53955">
    <property type="entry name" value="Lysozyme-like"/>
    <property type="match status" value="1"/>
</dbReference>
<feature type="chain" id="PRO_5042269231" evidence="1">
    <location>
        <begin position="25"/>
        <end position="145"/>
    </location>
</feature>
<evidence type="ECO:0000313" key="3">
    <source>
        <dbReference type="Proteomes" id="UP001221898"/>
    </source>
</evidence>
<name>A0AAD7RQ65_9TELE</name>
<reference evidence="2" key="1">
    <citation type="journal article" date="2023" name="Science">
        <title>Genome structures resolve the early diversification of teleost fishes.</title>
        <authorList>
            <person name="Parey E."/>
            <person name="Louis A."/>
            <person name="Montfort J."/>
            <person name="Bouchez O."/>
            <person name="Roques C."/>
            <person name="Iampietro C."/>
            <person name="Lluch J."/>
            <person name="Castinel A."/>
            <person name="Donnadieu C."/>
            <person name="Desvignes T."/>
            <person name="Floi Bucao C."/>
            <person name="Jouanno E."/>
            <person name="Wen M."/>
            <person name="Mejri S."/>
            <person name="Dirks R."/>
            <person name="Jansen H."/>
            <person name="Henkel C."/>
            <person name="Chen W.J."/>
            <person name="Zahm M."/>
            <person name="Cabau C."/>
            <person name="Klopp C."/>
            <person name="Thompson A.W."/>
            <person name="Robinson-Rechavi M."/>
            <person name="Braasch I."/>
            <person name="Lecointre G."/>
            <person name="Bobe J."/>
            <person name="Postlethwait J.H."/>
            <person name="Berthelot C."/>
            <person name="Roest Crollius H."/>
            <person name="Guiguen Y."/>
        </authorList>
    </citation>
    <scope>NUCLEOTIDE SEQUENCE</scope>
    <source>
        <strain evidence="2">NC1722</strain>
    </source>
</reference>
<dbReference type="Proteomes" id="UP001221898">
    <property type="component" value="Unassembled WGS sequence"/>
</dbReference>
<accession>A0AAD7RQ65</accession>
<protein>
    <submittedName>
        <fullName evidence="2">Uncharacterized protein</fullName>
    </submittedName>
</protein>
<gene>
    <name evidence="2" type="ORF">AAFF_G00135660</name>
</gene>
<dbReference type="AlphaFoldDB" id="A0AAD7RQ65"/>
<dbReference type="InterPro" id="IPR023346">
    <property type="entry name" value="Lysozyme-like_dom_sf"/>
</dbReference>
<proteinExistence type="predicted"/>
<sequence>MIDSAAEILALLAVAALMAQNADGRLLTKCGLRRTLQSASLSVEKGAPTAEELLAKIVCKVELTSGLNTSLVTDPGPVKFDMSAAAAKKTFARNHQAHLRCRGKGIDIGQLHGAFQLSNHVACSDGSSPSLNICQTNCSKMASLP</sequence>
<keyword evidence="3" id="KW-1185">Reference proteome</keyword>
<organism evidence="2 3">
    <name type="scientific">Aldrovandia affinis</name>
    <dbReference type="NCBI Taxonomy" id="143900"/>
    <lineage>
        <taxon>Eukaryota</taxon>
        <taxon>Metazoa</taxon>
        <taxon>Chordata</taxon>
        <taxon>Craniata</taxon>
        <taxon>Vertebrata</taxon>
        <taxon>Euteleostomi</taxon>
        <taxon>Actinopterygii</taxon>
        <taxon>Neopterygii</taxon>
        <taxon>Teleostei</taxon>
        <taxon>Notacanthiformes</taxon>
        <taxon>Halosauridae</taxon>
        <taxon>Aldrovandia</taxon>
    </lineage>
</organism>
<comment type="caution">
    <text evidence="2">The sequence shown here is derived from an EMBL/GenBank/DDBJ whole genome shotgun (WGS) entry which is preliminary data.</text>
</comment>